<proteinExistence type="predicted"/>
<evidence type="ECO:0000313" key="2">
    <source>
        <dbReference type="Proteomes" id="UP001232245"/>
    </source>
</evidence>
<dbReference type="Proteomes" id="UP001232245">
    <property type="component" value="Unassembled WGS sequence"/>
</dbReference>
<accession>A0ABT9Z7Z2</accession>
<reference evidence="1 2" key="1">
    <citation type="submission" date="2023-07" db="EMBL/GenBank/DDBJ databases">
        <title>Genomic Encyclopedia of Type Strains, Phase IV (KMG-IV): sequencing the most valuable type-strain genomes for metagenomic binning, comparative biology and taxonomic classification.</title>
        <authorList>
            <person name="Goeker M."/>
        </authorList>
    </citation>
    <scope>NUCLEOTIDE SEQUENCE [LARGE SCALE GENOMIC DNA]</scope>
    <source>
        <strain evidence="1 2">DSM 17723</strain>
    </source>
</reference>
<comment type="caution">
    <text evidence="1">The sequence shown here is derived from an EMBL/GenBank/DDBJ whole genome shotgun (WGS) entry which is preliminary data.</text>
</comment>
<evidence type="ECO:0000313" key="1">
    <source>
        <dbReference type="EMBL" id="MDQ0227932.1"/>
    </source>
</evidence>
<gene>
    <name evidence="1" type="ORF">J2S02_004279</name>
</gene>
<dbReference type="EMBL" id="JAUSTZ010000012">
    <property type="protein sequence ID" value="MDQ0227932.1"/>
    <property type="molecule type" value="Genomic_DNA"/>
</dbReference>
<protein>
    <submittedName>
        <fullName evidence="1">Uncharacterized protein</fullName>
    </submittedName>
</protein>
<sequence>MIIEIDGYYHQVLLTGEKCSKKQLKQKYLKAKELTYEILDLPNVFCRLYHFEQIQYDSDIQVDFVIDTDTDRIYFPS</sequence>
<organism evidence="1 2">
    <name type="scientific">Metabacillus niabensis</name>
    <dbReference type="NCBI Taxonomy" id="324854"/>
    <lineage>
        <taxon>Bacteria</taxon>
        <taxon>Bacillati</taxon>
        <taxon>Bacillota</taxon>
        <taxon>Bacilli</taxon>
        <taxon>Bacillales</taxon>
        <taxon>Bacillaceae</taxon>
        <taxon>Metabacillus</taxon>
    </lineage>
</organism>
<name>A0ABT9Z7Z2_9BACI</name>
<keyword evidence="2" id="KW-1185">Reference proteome</keyword>
<dbReference type="RefSeq" id="WP_174880623.1">
    <property type="nucleotide sequence ID" value="NZ_CADEPK010000221.1"/>
</dbReference>